<evidence type="ECO:0008006" key="4">
    <source>
        <dbReference type="Google" id="ProtNLM"/>
    </source>
</evidence>
<sequence length="174" mass="18000">MLAVFTTGLLTGAVLSATVLWLFSGLFTPLPAGWRYGLLPAAALLAVARDAGLLRIRLPQNARQIPQDVLQRHLFRGSWQFGFELGTGVRTYVSASLPYVLALAVLLSGGGIWPALLAGTGFAAGRALTPVLRLASGDAADWDARLAGRLTALTVGAAAAGALILAAVAGQILR</sequence>
<gene>
    <name evidence="2" type="ORF">GCM10009716_14220</name>
</gene>
<evidence type="ECO:0000313" key="2">
    <source>
        <dbReference type="EMBL" id="GAA1905477.1"/>
    </source>
</evidence>
<keyword evidence="1" id="KW-0472">Membrane</keyword>
<comment type="caution">
    <text evidence="2">The sequence shown here is derived from an EMBL/GenBank/DDBJ whole genome shotgun (WGS) entry which is preliminary data.</text>
</comment>
<feature type="transmembrane region" description="Helical" evidence="1">
    <location>
        <begin position="99"/>
        <end position="124"/>
    </location>
</feature>
<evidence type="ECO:0000256" key="1">
    <source>
        <dbReference type="SAM" id="Phobius"/>
    </source>
</evidence>
<reference evidence="2 3" key="1">
    <citation type="journal article" date="2019" name="Int. J. Syst. Evol. Microbiol.">
        <title>The Global Catalogue of Microorganisms (GCM) 10K type strain sequencing project: providing services to taxonomists for standard genome sequencing and annotation.</title>
        <authorList>
            <consortium name="The Broad Institute Genomics Platform"/>
            <consortium name="The Broad Institute Genome Sequencing Center for Infectious Disease"/>
            <person name="Wu L."/>
            <person name="Ma J."/>
        </authorList>
    </citation>
    <scope>NUCLEOTIDE SEQUENCE [LARGE SCALE GENOMIC DNA]</scope>
    <source>
        <strain evidence="2 3">JCM 13581</strain>
    </source>
</reference>
<evidence type="ECO:0000313" key="3">
    <source>
        <dbReference type="Proteomes" id="UP001501303"/>
    </source>
</evidence>
<organism evidence="2 3">
    <name type="scientific">Streptomyces sodiiphilus</name>
    <dbReference type="NCBI Taxonomy" id="226217"/>
    <lineage>
        <taxon>Bacteria</taxon>
        <taxon>Bacillati</taxon>
        <taxon>Actinomycetota</taxon>
        <taxon>Actinomycetes</taxon>
        <taxon>Kitasatosporales</taxon>
        <taxon>Streptomycetaceae</taxon>
        <taxon>Streptomyces</taxon>
    </lineage>
</organism>
<dbReference type="Proteomes" id="UP001501303">
    <property type="component" value="Unassembled WGS sequence"/>
</dbReference>
<keyword evidence="1" id="KW-1133">Transmembrane helix</keyword>
<keyword evidence="1" id="KW-0812">Transmembrane</keyword>
<dbReference type="EMBL" id="BAAAMJ010000010">
    <property type="protein sequence ID" value="GAA1905477.1"/>
    <property type="molecule type" value="Genomic_DNA"/>
</dbReference>
<accession>A0ABN2P0V8</accession>
<keyword evidence="3" id="KW-1185">Reference proteome</keyword>
<protein>
    <recommendedName>
        <fullName evidence="4">Urease accessory protein UreH-like transmembrane domain-containing protein</fullName>
    </recommendedName>
</protein>
<dbReference type="RefSeq" id="WP_344259658.1">
    <property type="nucleotide sequence ID" value="NZ_BAAAMJ010000010.1"/>
</dbReference>
<proteinExistence type="predicted"/>
<name>A0ABN2P0V8_9ACTN</name>
<feature type="transmembrane region" description="Helical" evidence="1">
    <location>
        <begin position="150"/>
        <end position="173"/>
    </location>
</feature>